<dbReference type="GO" id="GO:1990904">
    <property type="term" value="C:ribonucleoprotein complex"/>
    <property type="evidence" value="ECO:0007669"/>
    <property type="project" value="UniProtKB-KW"/>
</dbReference>
<evidence type="ECO:0000256" key="3">
    <source>
        <dbReference type="ARBA" id="ARBA00023274"/>
    </source>
</evidence>
<dbReference type="GO" id="GO:0005840">
    <property type="term" value="C:ribosome"/>
    <property type="evidence" value="ECO:0007669"/>
    <property type="project" value="UniProtKB-KW"/>
</dbReference>
<feature type="non-terminal residue" evidence="5">
    <location>
        <position position="1"/>
    </location>
</feature>
<sequence>TPSPSTPTDVFPSNITLPPLRQYPYAVKVGTVTSVGLMEKTVRVAYHHRKWDRHIRKWYPKVTTYLVSDPQNSLREGDVIEFSSGARKSPRVRHVVDKIIAPFGEGIDQRPPVLTREQREELDVERRKTKISRRMERAASEAVEQDGEALQGEEIEGQKRRVLERQFHVGRIKRLVEERVNTSA</sequence>
<feature type="region of interest" description="Disordered" evidence="4">
    <location>
        <begin position="133"/>
        <end position="153"/>
    </location>
</feature>
<dbReference type="GO" id="GO:0003735">
    <property type="term" value="F:structural constituent of ribosome"/>
    <property type="evidence" value="ECO:0007669"/>
    <property type="project" value="InterPro"/>
</dbReference>
<keyword evidence="6" id="KW-1185">Reference proteome</keyword>
<comment type="caution">
    <text evidence="5">The sequence shown here is derived from an EMBL/GenBank/DDBJ whole genome shotgun (WGS) entry which is preliminary data.</text>
</comment>
<gene>
    <name evidence="5" type="ORF">BGW36DRAFT_257585</name>
</gene>
<evidence type="ECO:0000313" key="6">
    <source>
        <dbReference type="Proteomes" id="UP001201262"/>
    </source>
</evidence>
<dbReference type="Pfam" id="PF00366">
    <property type="entry name" value="Ribosomal_S17"/>
    <property type="match status" value="1"/>
</dbReference>
<comment type="similarity">
    <text evidence="1">Belongs to the universal ribosomal protein uS17 family.</text>
</comment>
<proteinExistence type="inferred from homology"/>
<evidence type="ECO:0000313" key="5">
    <source>
        <dbReference type="EMBL" id="KAH8701706.1"/>
    </source>
</evidence>
<dbReference type="Proteomes" id="UP001201262">
    <property type="component" value="Unassembled WGS sequence"/>
</dbReference>
<accession>A0AAD4Q3E7</accession>
<organism evidence="5 6">
    <name type="scientific">Talaromyces proteolyticus</name>
    <dbReference type="NCBI Taxonomy" id="1131652"/>
    <lineage>
        <taxon>Eukaryota</taxon>
        <taxon>Fungi</taxon>
        <taxon>Dikarya</taxon>
        <taxon>Ascomycota</taxon>
        <taxon>Pezizomycotina</taxon>
        <taxon>Eurotiomycetes</taxon>
        <taxon>Eurotiomycetidae</taxon>
        <taxon>Eurotiales</taxon>
        <taxon>Trichocomaceae</taxon>
        <taxon>Talaromyces</taxon>
        <taxon>Talaromyces sect. Bacilispori</taxon>
    </lineage>
</organism>
<feature type="compositionally biased region" description="Acidic residues" evidence="4">
    <location>
        <begin position="143"/>
        <end position="153"/>
    </location>
</feature>
<dbReference type="Gene3D" id="2.40.50.140">
    <property type="entry name" value="Nucleic acid-binding proteins"/>
    <property type="match status" value="1"/>
</dbReference>
<evidence type="ECO:0000256" key="4">
    <source>
        <dbReference type="SAM" id="MobiDB-lite"/>
    </source>
</evidence>
<name>A0AAD4Q3E7_9EURO</name>
<feature type="non-terminal residue" evidence="5">
    <location>
        <position position="184"/>
    </location>
</feature>
<dbReference type="SUPFAM" id="SSF50249">
    <property type="entry name" value="Nucleic acid-binding proteins"/>
    <property type="match status" value="1"/>
</dbReference>
<dbReference type="RefSeq" id="XP_046075082.1">
    <property type="nucleotide sequence ID" value="XM_046210035.1"/>
</dbReference>
<keyword evidence="3" id="KW-0687">Ribonucleoprotein</keyword>
<dbReference type="AlphaFoldDB" id="A0AAD4Q3E7"/>
<dbReference type="GO" id="GO:0006412">
    <property type="term" value="P:translation"/>
    <property type="evidence" value="ECO:0007669"/>
    <property type="project" value="InterPro"/>
</dbReference>
<dbReference type="GeneID" id="70240322"/>
<evidence type="ECO:0000256" key="1">
    <source>
        <dbReference type="ARBA" id="ARBA00010254"/>
    </source>
</evidence>
<keyword evidence="2" id="KW-0689">Ribosomal protein</keyword>
<evidence type="ECO:0008006" key="7">
    <source>
        <dbReference type="Google" id="ProtNLM"/>
    </source>
</evidence>
<protein>
    <recommendedName>
        <fullName evidence="7">Nucleic acid-binding protein</fullName>
    </recommendedName>
</protein>
<evidence type="ECO:0000256" key="2">
    <source>
        <dbReference type="ARBA" id="ARBA00022980"/>
    </source>
</evidence>
<dbReference type="InterPro" id="IPR012340">
    <property type="entry name" value="NA-bd_OB-fold"/>
</dbReference>
<dbReference type="InterPro" id="IPR000266">
    <property type="entry name" value="Ribosomal_uS17"/>
</dbReference>
<reference evidence="5" key="1">
    <citation type="submission" date="2021-12" db="EMBL/GenBank/DDBJ databases">
        <title>Convergent genome expansion in fungi linked to evolution of root-endophyte symbiosis.</title>
        <authorList>
            <consortium name="DOE Joint Genome Institute"/>
            <person name="Ke Y.-H."/>
            <person name="Bonito G."/>
            <person name="Liao H.-L."/>
            <person name="Looney B."/>
            <person name="Rojas-Flechas A."/>
            <person name="Nash J."/>
            <person name="Hameed K."/>
            <person name="Schadt C."/>
            <person name="Martin F."/>
            <person name="Crous P.W."/>
            <person name="Miettinen O."/>
            <person name="Magnuson J.K."/>
            <person name="Labbe J."/>
            <person name="Jacobson D."/>
            <person name="Doktycz M.J."/>
            <person name="Veneault-Fourrey C."/>
            <person name="Kuo A."/>
            <person name="Mondo S."/>
            <person name="Calhoun S."/>
            <person name="Riley R."/>
            <person name="Ohm R."/>
            <person name="LaButti K."/>
            <person name="Andreopoulos B."/>
            <person name="Pangilinan J."/>
            <person name="Nolan M."/>
            <person name="Tritt A."/>
            <person name="Clum A."/>
            <person name="Lipzen A."/>
            <person name="Daum C."/>
            <person name="Barry K."/>
            <person name="Grigoriev I.V."/>
            <person name="Vilgalys R."/>
        </authorList>
    </citation>
    <scope>NUCLEOTIDE SEQUENCE</scope>
    <source>
        <strain evidence="5">PMI_201</strain>
    </source>
</reference>
<dbReference type="EMBL" id="JAJTJA010000003">
    <property type="protein sequence ID" value="KAH8701706.1"/>
    <property type="molecule type" value="Genomic_DNA"/>
</dbReference>